<gene>
    <name evidence="2" type="ORF">PIB30_035098</name>
</gene>
<dbReference type="EMBL" id="JASCZI010030374">
    <property type="protein sequence ID" value="MED6121958.1"/>
    <property type="molecule type" value="Genomic_DNA"/>
</dbReference>
<accession>A0ABU6RDU9</accession>
<reference evidence="2 3" key="1">
    <citation type="journal article" date="2023" name="Plants (Basel)">
        <title>Bridging the Gap: Combining Genomics and Transcriptomics Approaches to Understand Stylosanthes scabra, an Orphan Legume from the Brazilian Caatinga.</title>
        <authorList>
            <person name="Ferreira-Neto J.R.C."/>
            <person name="da Silva M.D."/>
            <person name="Binneck E."/>
            <person name="de Melo N.F."/>
            <person name="da Silva R.H."/>
            <person name="de Melo A.L.T.M."/>
            <person name="Pandolfi V."/>
            <person name="Bustamante F.O."/>
            <person name="Brasileiro-Vidal A.C."/>
            <person name="Benko-Iseppon A.M."/>
        </authorList>
    </citation>
    <scope>NUCLEOTIDE SEQUENCE [LARGE SCALE GENOMIC DNA]</scope>
    <source>
        <tissue evidence="2">Leaves</tissue>
    </source>
</reference>
<sequence length="77" mass="7663">MSKTMNVPHSTKGGSTVDVAMDSEDVHGTATTPAPPCPAESPPKGGLARSGPPKVAVLKSHPAPPNGGLAGWRAKPA</sequence>
<proteinExistence type="predicted"/>
<keyword evidence="3" id="KW-1185">Reference proteome</keyword>
<feature type="region of interest" description="Disordered" evidence="1">
    <location>
        <begin position="1"/>
        <end position="77"/>
    </location>
</feature>
<evidence type="ECO:0000256" key="1">
    <source>
        <dbReference type="SAM" id="MobiDB-lite"/>
    </source>
</evidence>
<evidence type="ECO:0000313" key="3">
    <source>
        <dbReference type="Proteomes" id="UP001341840"/>
    </source>
</evidence>
<name>A0ABU6RDU9_9FABA</name>
<evidence type="ECO:0000313" key="2">
    <source>
        <dbReference type="EMBL" id="MED6121958.1"/>
    </source>
</evidence>
<dbReference type="Proteomes" id="UP001341840">
    <property type="component" value="Unassembled WGS sequence"/>
</dbReference>
<protein>
    <submittedName>
        <fullName evidence="2">Uncharacterized protein</fullName>
    </submittedName>
</protein>
<comment type="caution">
    <text evidence="2">The sequence shown here is derived from an EMBL/GenBank/DDBJ whole genome shotgun (WGS) entry which is preliminary data.</text>
</comment>
<feature type="compositionally biased region" description="Polar residues" evidence="1">
    <location>
        <begin position="1"/>
        <end position="14"/>
    </location>
</feature>
<organism evidence="2 3">
    <name type="scientific">Stylosanthes scabra</name>
    <dbReference type="NCBI Taxonomy" id="79078"/>
    <lineage>
        <taxon>Eukaryota</taxon>
        <taxon>Viridiplantae</taxon>
        <taxon>Streptophyta</taxon>
        <taxon>Embryophyta</taxon>
        <taxon>Tracheophyta</taxon>
        <taxon>Spermatophyta</taxon>
        <taxon>Magnoliopsida</taxon>
        <taxon>eudicotyledons</taxon>
        <taxon>Gunneridae</taxon>
        <taxon>Pentapetalae</taxon>
        <taxon>rosids</taxon>
        <taxon>fabids</taxon>
        <taxon>Fabales</taxon>
        <taxon>Fabaceae</taxon>
        <taxon>Papilionoideae</taxon>
        <taxon>50 kb inversion clade</taxon>
        <taxon>dalbergioids sensu lato</taxon>
        <taxon>Dalbergieae</taxon>
        <taxon>Pterocarpus clade</taxon>
        <taxon>Stylosanthes</taxon>
    </lineage>
</organism>